<name>W0ABT4_9SPHN</name>
<accession>W0ABT4</accession>
<dbReference type="AlphaFoldDB" id="W0ABT4"/>
<dbReference type="NCBIfam" id="TIGR03373">
    <property type="entry name" value="VI_minor_4"/>
    <property type="match status" value="1"/>
</dbReference>
<keyword evidence="2" id="KW-1185">Reference proteome</keyword>
<sequence>MVAALPGAAVTAAPYLVGKLPAHGDFVRRAVPRVAAAWDAWCSAGLDEARVRMGAAFAARHGAASPWRFCFDPGLIDRQWHVGAILPSHDRVDRAFLLVAGARAMAPPAPDAVEAFAGAVEACCRQAIDELWNADRLKAALDAIEASPWRSPAVEPPPPRLWTAHGEGMSARSLTPTSPGWRLITEMLDVEETK</sequence>
<organism evidence="1 2">
    <name type="scientific">Sphingomonas sanxanigenens DSM 19645 = NX02</name>
    <dbReference type="NCBI Taxonomy" id="1123269"/>
    <lineage>
        <taxon>Bacteria</taxon>
        <taxon>Pseudomonadati</taxon>
        <taxon>Pseudomonadota</taxon>
        <taxon>Alphaproteobacteria</taxon>
        <taxon>Sphingomonadales</taxon>
        <taxon>Sphingomonadaceae</taxon>
        <taxon>Sphingomonas</taxon>
    </lineage>
</organism>
<dbReference type="Gene3D" id="3.40.1730.10">
    <property type="entry name" value="pa0076 domain"/>
    <property type="match status" value="1"/>
</dbReference>
<evidence type="ECO:0000313" key="2">
    <source>
        <dbReference type="Proteomes" id="UP000018851"/>
    </source>
</evidence>
<dbReference type="InterPro" id="IPR017748">
    <property type="entry name" value="TagF"/>
</dbReference>
<dbReference type="InterPro" id="IPR038225">
    <property type="entry name" value="TagF_sf"/>
</dbReference>
<dbReference type="HOGENOM" id="CLU_084145_1_0_5"/>
<dbReference type="PATRIC" id="fig|1123269.5.peg.3642"/>
<proteinExistence type="predicted"/>
<dbReference type="eggNOG" id="COG3913">
    <property type="taxonomic scope" value="Bacteria"/>
</dbReference>
<dbReference type="KEGG" id="ssan:NX02_18600"/>
<protein>
    <recommendedName>
        <fullName evidence="3">Type VI secretion-associated protein</fullName>
    </recommendedName>
</protein>
<dbReference type="EMBL" id="CP006644">
    <property type="protein sequence ID" value="AHE55389.1"/>
    <property type="molecule type" value="Genomic_DNA"/>
</dbReference>
<dbReference type="Pfam" id="PF09867">
    <property type="entry name" value="TagF_N"/>
    <property type="match status" value="1"/>
</dbReference>
<dbReference type="Proteomes" id="UP000018851">
    <property type="component" value="Chromosome"/>
</dbReference>
<dbReference type="STRING" id="1123269.NX02_18600"/>
<evidence type="ECO:0008006" key="3">
    <source>
        <dbReference type="Google" id="ProtNLM"/>
    </source>
</evidence>
<gene>
    <name evidence="1" type="ORF">NX02_18600</name>
</gene>
<evidence type="ECO:0000313" key="1">
    <source>
        <dbReference type="EMBL" id="AHE55389.1"/>
    </source>
</evidence>
<reference evidence="1 2" key="1">
    <citation type="submission" date="2013-07" db="EMBL/GenBank/DDBJ databases">
        <title>Completed genome of Sphingomonas sanxanigenens NX02.</title>
        <authorList>
            <person name="Ma T."/>
            <person name="Huang H."/>
            <person name="Wu M."/>
            <person name="Li X."/>
            <person name="Li G."/>
        </authorList>
    </citation>
    <scope>NUCLEOTIDE SEQUENCE [LARGE SCALE GENOMIC DNA]</scope>
    <source>
        <strain evidence="1 2">NX02</strain>
    </source>
</reference>